<gene>
    <name evidence="2" type="ORF">ccrud_14180</name>
</gene>
<sequence>MALPTLTAEQRAAALAKAAESRRVRAAWKNSLSQREISATTGLEQAFSNEILTRTRVSEFLQSLPGLGKVKATEAMQGLKIAENRRIKGLGAGQLESVRELCRTIDEKQGLTHL</sequence>
<dbReference type="AlphaFoldDB" id="A0A172QXP6"/>
<dbReference type="OrthoDB" id="3197442at2"/>
<evidence type="ECO:0000313" key="2">
    <source>
        <dbReference type="EMBL" id="ANE05485.1"/>
    </source>
</evidence>
<dbReference type="KEGG" id="ccjz:ccrud_14180"/>
<dbReference type="RefSeq" id="WP_066570209.1">
    <property type="nucleotide sequence ID" value="NZ_CP015623.1"/>
</dbReference>
<dbReference type="EMBL" id="CP015623">
    <property type="protein sequence ID" value="ANE05485.1"/>
    <property type="molecule type" value="Genomic_DNA"/>
</dbReference>
<name>A0A172QXP6_9CORY</name>
<dbReference type="InterPro" id="IPR055201">
    <property type="entry name" value="IHF-like_H2TH"/>
</dbReference>
<keyword evidence="2" id="KW-0614">Plasmid</keyword>
<feature type="domain" description="Integration host factor-like helix-two turn-helix" evidence="1">
    <location>
        <begin position="34"/>
        <end position="97"/>
    </location>
</feature>
<dbReference type="InterPro" id="IPR047806">
    <property type="entry name" value="IHF_actinobact"/>
</dbReference>
<organism evidence="2 3">
    <name type="scientific">Corynebacterium crudilactis</name>
    <dbReference type="NCBI Taxonomy" id="1652495"/>
    <lineage>
        <taxon>Bacteria</taxon>
        <taxon>Bacillati</taxon>
        <taxon>Actinomycetota</taxon>
        <taxon>Actinomycetes</taxon>
        <taxon>Mycobacteriales</taxon>
        <taxon>Corynebacteriaceae</taxon>
        <taxon>Corynebacterium</taxon>
    </lineage>
</organism>
<dbReference type="Proteomes" id="UP000076929">
    <property type="component" value="Plasmid pCRULAC1"/>
</dbReference>
<dbReference type="NCBIfam" id="NF041260">
    <property type="entry name" value="actino_IHF"/>
    <property type="match status" value="1"/>
</dbReference>
<proteinExistence type="predicted"/>
<dbReference type="Gene3D" id="1.10.8.50">
    <property type="match status" value="1"/>
</dbReference>
<keyword evidence="3" id="KW-1185">Reference proteome</keyword>
<accession>A0A172QXP6</accession>
<dbReference type="Pfam" id="PF22525">
    <property type="entry name" value="H2TH_5"/>
    <property type="match status" value="1"/>
</dbReference>
<geneLocation type="plasmid" evidence="2 3">
    <name>pCRULAC1</name>
</geneLocation>
<evidence type="ECO:0000313" key="3">
    <source>
        <dbReference type="Proteomes" id="UP000076929"/>
    </source>
</evidence>
<protein>
    <recommendedName>
        <fullName evidence="1">Integration host factor-like helix-two turn-helix domain-containing protein</fullName>
    </recommendedName>
</protein>
<evidence type="ECO:0000259" key="1">
    <source>
        <dbReference type="Pfam" id="PF22525"/>
    </source>
</evidence>
<reference evidence="2 3" key="1">
    <citation type="submission" date="2016-05" db="EMBL/GenBank/DDBJ databases">
        <title>Complete genome sequence of Corynebacterium crudilactis, a new Corynebacterium species isolated from raw cow's milk.</title>
        <authorList>
            <person name="Christian R."/>
            <person name="Zimmermann J."/>
            <person name="Lipski A."/>
            <person name="Kalinowski J."/>
        </authorList>
    </citation>
    <scope>NUCLEOTIDE SEQUENCE [LARGE SCALE GENOMIC DNA]</scope>
    <source>
        <strain evidence="2 3">JZ16</strain>
        <plasmid evidence="2 3">pCRULAC1</plasmid>
    </source>
</reference>